<organism evidence="4 5">
    <name type="scientific">Dactylonectria macrodidyma</name>
    <dbReference type="NCBI Taxonomy" id="307937"/>
    <lineage>
        <taxon>Eukaryota</taxon>
        <taxon>Fungi</taxon>
        <taxon>Dikarya</taxon>
        <taxon>Ascomycota</taxon>
        <taxon>Pezizomycotina</taxon>
        <taxon>Sordariomycetes</taxon>
        <taxon>Hypocreomycetidae</taxon>
        <taxon>Hypocreales</taxon>
        <taxon>Nectriaceae</taxon>
        <taxon>Dactylonectria</taxon>
    </lineage>
</organism>
<name>A0A9P9FBV2_9HYPO</name>
<dbReference type="AlphaFoldDB" id="A0A9P9FBV2"/>
<dbReference type="Pfam" id="PF03456">
    <property type="entry name" value="uDENN"/>
    <property type="match status" value="1"/>
</dbReference>
<feature type="compositionally biased region" description="Basic and acidic residues" evidence="2">
    <location>
        <begin position="846"/>
        <end position="855"/>
    </location>
</feature>
<sequence>MPPSLNTHPSFTRPRTSDRDGRPSTRDQGADQNLLIPSRTSSLHSRITQPIPSTLNIKLQARTPKTLTHAYMVCGVGREPSQWVKAPAPAQGKIGHMKGAVGQFWLPEILGSSPRLEQDNEIARALHAAMRACFPHDVEICTGRSQPHCVHHAFVLQQDSSHTLYGICLRVWSRADEKRAETIRDLRKRTESDFYDNPDETYWIPYCLSFLSRYPLYNLLGDYLRGMWIHWNKATNLFHAEEVSRILSFPAPRLNDLVRIDMKDYALCYQFPSSPTGFQNFAMWPLFNCLSIPNIVGVIEAAISPTRRIIFVSHYPAMLTMAAETVRYCVRVYEWSGLYVPVVHARHAKELVQEPGPYILGITVECRSLFTAPTDALVVDLDRNFVLTSSPPTALSPGQRNKFVSRLTQALNGDVTPTGVPPHLRSAYGGGKLVPAGQIIVMRGEVESTQDPEWWNQDSVMAVMDHVCEKLGRNTGIKAVFGGSVKKPLMTKVSMRHLNEIVRERNQYSRDALEAWQDFINLKGRMDTELSKVTKRNNYLVEELESWKQQFLKFQAFAEQLTKETQDLKGKIENHKRENRRLAGLIDQQKDDNARLSVRLTGTEKQRDDALEALVLQQEIAEELERERKRNKKELSQLQHTNVTILRQRDEARRVVLHLRSLIGGQSHHMEHLIHSLTKPDDLSQEIEEGYDDAEVDDEDATPENDNRTHTDNRMLKASPSRNKRLSASSFRDVADRHLKDKTDAIAHIVRNIAEQCQAAVEGLQLAQDAEFRASRRNSSLSTAQSDDGHSAATSETGDDSLLQPASGRASSIPPTPDLIPNRSSTAMSYASTATTPERSSQQYNLRDEIPTKIVEDDEEDFDGRSDHGGITHETGVVSKHAQSLMHRPSGARISALGGTR</sequence>
<evidence type="ECO:0000256" key="1">
    <source>
        <dbReference type="SAM" id="Coils"/>
    </source>
</evidence>
<dbReference type="Gene3D" id="3.40.50.11500">
    <property type="match status" value="1"/>
</dbReference>
<accession>A0A9P9FBV2</accession>
<feature type="compositionally biased region" description="Basic and acidic residues" evidence="2">
    <location>
        <begin position="15"/>
        <end position="29"/>
    </location>
</feature>
<feature type="compositionally biased region" description="Polar residues" evidence="2">
    <location>
        <begin position="1"/>
        <end position="14"/>
    </location>
</feature>
<dbReference type="PANTHER" id="PTHR12296">
    <property type="entry name" value="DENN DOMAIN-CONTAINING PROTEIN 4"/>
    <property type="match status" value="1"/>
</dbReference>
<keyword evidence="5" id="KW-1185">Reference proteome</keyword>
<dbReference type="SMART" id="SM00800">
    <property type="entry name" value="uDENN"/>
    <property type="match status" value="1"/>
</dbReference>
<keyword evidence="1" id="KW-0175">Coiled coil</keyword>
<feature type="compositionally biased region" description="Basic and acidic residues" evidence="2">
    <location>
        <begin position="705"/>
        <end position="715"/>
    </location>
</feature>
<gene>
    <name evidence="4" type="ORF">EDB81DRAFT_409410</name>
</gene>
<feature type="coiled-coil region" evidence="1">
    <location>
        <begin position="558"/>
        <end position="641"/>
    </location>
</feature>
<feature type="region of interest" description="Disordered" evidence="2">
    <location>
        <begin position="777"/>
        <end position="901"/>
    </location>
</feature>
<dbReference type="PANTHER" id="PTHR12296:SF31">
    <property type="entry name" value="DENN (AEX-3) DOMAIN PROTEIN (AFU_ORTHOLOGUE AFUA_6G11200)"/>
    <property type="match status" value="1"/>
</dbReference>
<reference evidence="4" key="1">
    <citation type="journal article" date="2021" name="Nat. Commun.">
        <title>Genetic determinants of endophytism in the Arabidopsis root mycobiome.</title>
        <authorList>
            <person name="Mesny F."/>
            <person name="Miyauchi S."/>
            <person name="Thiergart T."/>
            <person name="Pickel B."/>
            <person name="Atanasova L."/>
            <person name="Karlsson M."/>
            <person name="Huettel B."/>
            <person name="Barry K.W."/>
            <person name="Haridas S."/>
            <person name="Chen C."/>
            <person name="Bauer D."/>
            <person name="Andreopoulos W."/>
            <person name="Pangilinan J."/>
            <person name="LaButti K."/>
            <person name="Riley R."/>
            <person name="Lipzen A."/>
            <person name="Clum A."/>
            <person name="Drula E."/>
            <person name="Henrissat B."/>
            <person name="Kohler A."/>
            <person name="Grigoriev I.V."/>
            <person name="Martin F.M."/>
            <person name="Hacquard S."/>
        </authorList>
    </citation>
    <scope>NUCLEOTIDE SEQUENCE</scope>
    <source>
        <strain evidence="4">MPI-CAGE-AT-0147</strain>
    </source>
</reference>
<dbReference type="Pfam" id="PF02141">
    <property type="entry name" value="DENN"/>
    <property type="match status" value="1"/>
</dbReference>
<dbReference type="InterPro" id="IPR051696">
    <property type="entry name" value="DENN_Domain_GEFs"/>
</dbReference>
<feature type="region of interest" description="Disordered" evidence="2">
    <location>
        <begin position="1"/>
        <end position="33"/>
    </location>
</feature>
<evidence type="ECO:0000259" key="3">
    <source>
        <dbReference type="PROSITE" id="PS50211"/>
    </source>
</evidence>
<feature type="region of interest" description="Disordered" evidence="2">
    <location>
        <begin position="692"/>
        <end position="730"/>
    </location>
</feature>
<proteinExistence type="predicted"/>
<dbReference type="InterPro" id="IPR001194">
    <property type="entry name" value="cDENN_dom"/>
</dbReference>
<dbReference type="InterPro" id="IPR005113">
    <property type="entry name" value="uDENN_dom"/>
</dbReference>
<comment type="caution">
    <text evidence="4">The sequence shown here is derived from an EMBL/GenBank/DDBJ whole genome shotgun (WGS) entry which is preliminary data.</text>
</comment>
<dbReference type="Proteomes" id="UP000738349">
    <property type="component" value="Unassembled WGS sequence"/>
</dbReference>
<dbReference type="InterPro" id="IPR037516">
    <property type="entry name" value="Tripartite_DENN"/>
</dbReference>
<dbReference type="OrthoDB" id="6019893at2759"/>
<evidence type="ECO:0000256" key="2">
    <source>
        <dbReference type="SAM" id="MobiDB-lite"/>
    </source>
</evidence>
<feature type="compositionally biased region" description="Acidic residues" evidence="2">
    <location>
        <begin position="692"/>
        <end position="703"/>
    </location>
</feature>
<feature type="domain" description="UDENN" evidence="3">
    <location>
        <begin position="88"/>
        <end position="533"/>
    </location>
</feature>
<dbReference type="PROSITE" id="PS50211">
    <property type="entry name" value="DENN"/>
    <property type="match status" value="1"/>
</dbReference>
<evidence type="ECO:0000313" key="5">
    <source>
        <dbReference type="Proteomes" id="UP000738349"/>
    </source>
</evidence>
<dbReference type="EMBL" id="JAGMUV010000005">
    <property type="protein sequence ID" value="KAH7157001.1"/>
    <property type="molecule type" value="Genomic_DNA"/>
</dbReference>
<dbReference type="Gene3D" id="3.30.450.200">
    <property type="match status" value="1"/>
</dbReference>
<evidence type="ECO:0000313" key="4">
    <source>
        <dbReference type="EMBL" id="KAH7157001.1"/>
    </source>
</evidence>
<dbReference type="SMART" id="SM00799">
    <property type="entry name" value="DENN"/>
    <property type="match status" value="1"/>
</dbReference>
<dbReference type="GO" id="GO:0031410">
    <property type="term" value="C:cytoplasmic vesicle"/>
    <property type="evidence" value="ECO:0007669"/>
    <property type="project" value="TreeGrafter"/>
</dbReference>
<dbReference type="InterPro" id="IPR043153">
    <property type="entry name" value="DENN_C"/>
</dbReference>
<feature type="compositionally biased region" description="Low complexity" evidence="2">
    <location>
        <begin position="824"/>
        <end position="836"/>
    </location>
</feature>
<dbReference type="GO" id="GO:0032483">
    <property type="term" value="P:regulation of Rab protein signal transduction"/>
    <property type="evidence" value="ECO:0007669"/>
    <property type="project" value="TreeGrafter"/>
</dbReference>
<feature type="compositionally biased region" description="Polar residues" evidence="2">
    <location>
        <begin position="777"/>
        <end position="796"/>
    </location>
</feature>
<protein>
    <submittedName>
        <fullName evidence="4">AEX-3 domain-containing protein</fullName>
    </submittedName>
</protein>